<dbReference type="InterPro" id="IPR001680">
    <property type="entry name" value="WD40_rpt"/>
</dbReference>
<keyword evidence="2" id="KW-0677">Repeat</keyword>
<feature type="repeat" description="WD" evidence="3">
    <location>
        <begin position="1"/>
        <end position="18"/>
    </location>
</feature>
<sequence>YDNTARLWDASTGQMLQELKGHQGWVNNAVFSQDGRRILTASSDNTARLWDVRNLNQALMQGCQYLTPYFTNHPSALDALKTCWTPERQQLATPALLREGDRLARQEKAQEAMEKYQLALAWNPNQSFVPTTRANNLAQAATLQKAAAKLAGEAKLTEAIAKYRQAKTFDEALTYDPEKRAKTQVIEALTNQAPKLAAQGKLTEATAKYRRAKALNPSLNLDPEKQAKQNYAAALESQADAQVRKQNFAPAVADYQKADTLFPAQITSGDWSWLCRHGSLHQNVTTVMPACEQAVQQAKTDKAKKWSHRSRGIAKGIANDLSTALADLRIARDLHKKQAPPANASEGDKKNYQKWLQRYESWVNDLESDRNPFTPSVIETLKKEL</sequence>
<proteinExistence type="predicted"/>
<dbReference type="Pfam" id="PF00400">
    <property type="entry name" value="WD40"/>
    <property type="match status" value="1"/>
</dbReference>
<gene>
    <name evidence="5" type="ORF">IQ266_27470</name>
</gene>
<dbReference type="PROSITE" id="PS00678">
    <property type="entry name" value="WD_REPEATS_1"/>
    <property type="match status" value="1"/>
</dbReference>
<dbReference type="EMBL" id="JADEXQ010000215">
    <property type="protein sequence ID" value="MBE9033475.1"/>
    <property type="molecule type" value="Genomic_DNA"/>
</dbReference>
<accession>A0A928VVR6</accession>
<dbReference type="InterPro" id="IPR019734">
    <property type="entry name" value="TPR_rpt"/>
</dbReference>
<keyword evidence="6" id="KW-1185">Reference proteome</keyword>
<dbReference type="InterPro" id="IPR011990">
    <property type="entry name" value="TPR-like_helical_dom_sf"/>
</dbReference>
<dbReference type="PROSITE" id="PS50294">
    <property type="entry name" value="WD_REPEATS_REGION"/>
    <property type="match status" value="1"/>
</dbReference>
<dbReference type="SUPFAM" id="SSF48452">
    <property type="entry name" value="TPR-like"/>
    <property type="match status" value="1"/>
</dbReference>
<evidence type="ECO:0000313" key="5">
    <source>
        <dbReference type="EMBL" id="MBE9033475.1"/>
    </source>
</evidence>
<dbReference type="SMART" id="SM00028">
    <property type="entry name" value="TPR"/>
    <property type="match status" value="4"/>
</dbReference>
<dbReference type="AlphaFoldDB" id="A0A928VVR6"/>
<dbReference type="InterPro" id="IPR036322">
    <property type="entry name" value="WD40_repeat_dom_sf"/>
</dbReference>
<dbReference type="Gene3D" id="1.25.40.10">
    <property type="entry name" value="Tetratricopeptide repeat domain"/>
    <property type="match status" value="1"/>
</dbReference>
<dbReference type="SMART" id="SM00320">
    <property type="entry name" value="WD40"/>
    <property type="match status" value="1"/>
</dbReference>
<feature type="repeat" description="WD" evidence="3">
    <location>
        <begin position="19"/>
        <end position="60"/>
    </location>
</feature>
<keyword evidence="4" id="KW-0802">TPR repeat</keyword>
<dbReference type="PANTHER" id="PTHR19879">
    <property type="entry name" value="TRANSCRIPTION INITIATION FACTOR TFIID"/>
    <property type="match status" value="1"/>
</dbReference>
<evidence type="ECO:0000256" key="2">
    <source>
        <dbReference type="ARBA" id="ARBA00022737"/>
    </source>
</evidence>
<evidence type="ECO:0000256" key="4">
    <source>
        <dbReference type="PROSITE-ProRule" id="PRU00339"/>
    </source>
</evidence>
<name>A0A928VVR6_9CYAN</name>
<evidence type="ECO:0000256" key="3">
    <source>
        <dbReference type="PROSITE-ProRule" id="PRU00221"/>
    </source>
</evidence>
<protein>
    <submittedName>
        <fullName evidence="5">Uncharacterized protein</fullName>
    </submittedName>
</protein>
<dbReference type="PANTHER" id="PTHR19879:SF9">
    <property type="entry name" value="TRANSCRIPTION INITIATION FACTOR TFIID SUBUNIT 5"/>
    <property type="match status" value="1"/>
</dbReference>
<dbReference type="Gene3D" id="2.130.10.10">
    <property type="entry name" value="YVTN repeat-like/Quinoprotein amine dehydrogenase"/>
    <property type="match status" value="1"/>
</dbReference>
<feature type="non-terminal residue" evidence="5">
    <location>
        <position position="1"/>
    </location>
</feature>
<dbReference type="PROSITE" id="PS50005">
    <property type="entry name" value="TPR"/>
    <property type="match status" value="1"/>
</dbReference>
<evidence type="ECO:0000256" key="1">
    <source>
        <dbReference type="ARBA" id="ARBA00022574"/>
    </source>
</evidence>
<feature type="repeat" description="TPR" evidence="4">
    <location>
        <begin position="93"/>
        <end position="126"/>
    </location>
</feature>
<dbReference type="InterPro" id="IPR015943">
    <property type="entry name" value="WD40/YVTN_repeat-like_dom_sf"/>
</dbReference>
<keyword evidence="1 3" id="KW-0853">WD repeat</keyword>
<dbReference type="SUPFAM" id="SSF50978">
    <property type="entry name" value="WD40 repeat-like"/>
    <property type="match status" value="1"/>
</dbReference>
<dbReference type="InterPro" id="IPR019775">
    <property type="entry name" value="WD40_repeat_CS"/>
</dbReference>
<dbReference type="PROSITE" id="PS50082">
    <property type="entry name" value="WD_REPEATS_2"/>
    <property type="match status" value="2"/>
</dbReference>
<reference evidence="5" key="1">
    <citation type="submission" date="2020-10" db="EMBL/GenBank/DDBJ databases">
        <authorList>
            <person name="Castelo-Branco R."/>
            <person name="Eusebio N."/>
            <person name="Adriana R."/>
            <person name="Vieira A."/>
            <person name="Brugerolle De Fraissinette N."/>
            <person name="Rezende De Castro R."/>
            <person name="Schneider M.P."/>
            <person name="Vasconcelos V."/>
            <person name="Leao P.N."/>
        </authorList>
    </citation>
    <scope>NUCLEOTIDE SEQUENCE</scope>
    <source>
        <strain evidence="5">LEGE 11480</strain>
    </source>
</reference>
<comment type="caution">
    <text evidence="5">The sequence shown here is derived from an EMBL/GenBank/DDBJ whole genome shotgun (WGS) entry which is preliminary data.</text>
</comment>
<evidence type="ECO:0000313" key="6">
    <source>
        <dbReference type="Proteomes" id="UP000625316"/>
    </source>
</evidence>
<dbReference type="Proteomes" id="UP000625316">
    <property type="component" value="Unassembled WGS sequence"/>
</dbReference>
<organism evidence="5 6">
    <name type="scientific">Romeriopsis navalis LEGE 11480</name>
    <dbReference type="NCBI Taxonomy" id="2777977"/>
    <lineage>
        <taxon>Bacteria</taxon>
        <taxon>Bacillati</taxon>
        <taxon>Cyanobacteriota</taxon>
        <taxon>Cyanophyceae</taxon>
        <taxon>Leptolyngbyales</taxon>
        <taxon>Leptolyngbyaceae</taxon>
        <taxon>Romeriopsis</taxon>
        <taxon>Romeriopsis navalis</taxon>
    </lineage>
</organism>